<dbReference type="Proteomes" id="UP001163336">
    <property type="component" value="Chromosome"/>
</dbReference>
<dbReference type="Gene3D" id="1.25.40.10">
    <property type="entry name" value="Tetratricopeptide repeat domain"/>
    <property type="match status" value="1"/>
</dbReference>
<feature type="repeat" description="TPR" evidence="1">
    <location>
        <begin position="230"/>
        <end position="263"/>
    </location>
</feature>
<evidence type="ECO:0000256" key="1">
    <source>
        <dbReference type="PROSITE-ProRule" id="PRU00339"/>
    </source>
</evidence>
<evidence type="ECO:0008006" key="5">
    <source>
        <dbReference type="Google" id="ProtNLM"/>
    </source>
</evidence>
<dbReference type="PANTHER" id="PTHR12558">
    <property type="entry name" value="CELL DIVISION CYCLE 16,23,27"/>
    <property type="match status" value="1"/>
</dbReference>
<evidence type="ECO:0000313" key="3">
    <source>
        <dbReference type="EMBL" id="BDT61113.1"/>
    </source>
</evidence>
<dbReference type="PANTHER" id="PTHR12558:SF13">
    <property type="entry name" value="CELL DIVISION CYCLE PROTEIN 27 HOMOLOG"/>
    <property type="match status" value="1"/>
</dbReference>
<dbReference type="Pfam" id="PF13432">
    <property type="entry name" value="TPR_16"/>
    <property type="match status" value="1"/>
</dbReference>
<dbReference type="InterPro" id="IPR019734">
    <property type="entry name" value="TPR_rpt"/>
</dbReference>
<organism evidence="3 4">
    <name type="scientific">Massilia varians</name>
    <dbReference type="NCBI Taxonomy" id="457921"/>
    <lineage>
        <taxon>Bacteria</taxon>
        <taxon>Pseudomonadati</taxon>
        <taxon>Pseudomonadota</taxon>
        <taxon>Betaproteobacteria</taxon>
        <taxon>Burkholderiales</taxon>
        <taxon>Oxalobacteraceae</taxon>
        <taxon>Telluria group</taxon>
        <taxon>Massilia</taxon>
    </lineage>
</organism>
<dbReference type="PROSITE" id="PS51257">
    <property type="entry name" value="PROKAR_LIPOPROTEIN"/>
    <property type="match status" value="1"/>
</dbReference>
<protein>
    <recommendedName>
        <fullName evidence="5">Tetratricopeptide repeat protein</fullName>
    </recommendedName>
</protein>
<feature type="signal peptide" evidence="2">
    <location>
        <begin position="1"/>
        <end position="19"/>
    </location>
</feature>
<dbReference type="RefSeq" id="WP_281910592.1">
    <property type="nucleotide sequence ID" value="NZ_AP026966.1"/>
</dbReference>
<accession>A0ABN6TKD9</accession>
<keyword evidence="4" id="KW-1185">Reference proteome</keyword>
<reference evidence="3" key="1">
    <citation type="submission" date="2022-11" db="EMBL/GenBank/DDBJ databases">
        <title>Isolation and characterization of PLA-degrading bacterium Massilia sp. from Antarctic soil.</title>
        <authorList>
            <person name="Sato K."/>
            <person name="Gomez-Fuentes C."/>
            <person name="Ahmad S.A."/>
            <person name="Zulkharnain A."/>
        </authorList>
    </citation>
    <scope>NUCLEOTIDE SEQUENCE</scope>
    <source>
        <strain evidence="3">N-3</strain>
    </source>
</reference>
<evidence type="ECO:0000313" key="4">
    <source>
        <dbReference type="Proteomes" id="UP001163336"/>
    </source>
</evidence>
<keyword evidence="1" id="KW-0802">TPR repeat</keyword>
<gene>
    <name evidence="3" type="ORF">MasN3_46070</name>
</gene>
<proteinExistence type="predicted"/>
<dbReference type="PROSITE" id="PS50005">
    <property type="entry name" value="TPR"/>
    <property type="match status" value="2"/>
</dbReference>
<feature type="chain" id="PRO_5045238803" description="Tetratricopeptide repeat protein" evidence="2">
    <location>
        <begin position="20"/>
        <end position="389"/>
    </location>
</feature>
<dbReference type="InterPro" id="IPR011990">
    <property type="entry name" value="TPR-like_helical_dom_sf"/>
</dbReference>
<name>A0ABN6TKD9_9BURK</name>
<sequence length="389" mass="43803">MKRIAILLSLSLLAGCASVQPPSAPLPPFADARFAPPSAPVGAKDLFTLSPAMLSYLNSQSFHRHLRQSGLRRGLVDALYSKTDLKLEYESSKTRTAAETYADRTGNCLSLVIMTAAFAKELRMPVRFRSVDIGNAWSREADLYLGSAHVNVAVGEPLDNGFRDNGLHEFLVVDFIPQNEAERLRIRELDEDDIVALYMNNRAAEMMVQNRLDDAYWWARAAVDKRPGLIAALNTLGVIYNRHGELALAEQTYRAALLREPENVMVMRNLQPVLATLGKHAEAQALAQRIASIEPFPPYYHFDQGMLALRAGDFDKARRLFERELKRAPYNDEFLFWLGVTHLRLGDVQHAREQIAKAVDNSTRQETRQLYSAKLAQLRRVNATGTRIR</sequence>
<feature type="repeat" description="TPR" evidence="1">
    <location>
        <begin position="298"/>
        <end position="331"/>
    </location>
</feature>
<keyword evidence="2" id="KW-0732">Signal</keyword>
<dbReference type="SMART" id="SM00028">
    <property type="entry name" value="TPR"/>
    <property type="match status" value="2"/>
</dbReference>
<dbReference type="SUPFAM" id="SSF48452">
    <property type="entry name" value="TPR-like"/>
    <property type="match status" value="1"/>
</dbReference>
<dbReference type="EMBL" id="AP026966">
    <property type="protein sequence ID" value="BDT61113.1"/>
    <property type="molecule type" value="Genomic_DNA"/>
</dbReference>
<evidence type="ECO:0000256" key="2">
    <source>
        <dbReference type="SAM" id="SignalP"/>
    </source>
</evidence>